<evidence type="ECO:0000313" key="3">
    <source>
        <dbReference type="Proteomes" id="UP000553632"/>
    </source>
</evidence>
<organism evidence="2 3">
    <name type="scientific">Perkinsus olseni</name>
    <name type="common">Perkinsus atlanticus</name>
    <dbReference type="NCBI Taxonomy" id="32597"/>
    <lineage>
        <taxon>Eukaryota</taxon>
        <taxon>Sar</taxon>
        <taxon>Alveolata</taxon>
        <taxon>Perkinsozoa</taxon>
        <taxon>Perkinsea</taxon>
        <taxon>Perkinsida</taxon>
        <taxon>Perkinsidae</taxon>
        <taxon>Perkinsus</taxon>
    </lineage>
</organism>
<feature type="non-terminal residue" evidence="2">
    <location>
        <position position="117"/>
    </location>
</feature>
<keyword evidence="3" id="KW-1185">Reference proteome</keyword>
<name>A0A7J6U2Q8_PEROL</name>
<dbReference type="Proteomes" id="UP000553632">
    <property type="component" value="Unassembled WGS sequence"/>
</dbReference>
<reference evidence="2 3" key="1">
    <citation type="submission" date="2020-04" db="EMBL/GenBank/DDBJ databases">
        <title>Perkinsus olseni comparative genomics.</title>
        <authorList>
            <person name="Bogema D.R."/>
        </authorList>
    </citation>
    <scope>NUCLEOTIDE SEQUENCE [LARGE SCALE GENOMIC DNA]</scope>
    <source>
        <strain evidence="2 3">ATCC PRA-207</strain>
    </source>
</reference>
<gene>
    <name evidence="2" type="ORF">FOZ63_023260</name>
</gene>
<feature type="region of interest" description="Disordered" evidence="1">
    <location>
        <begin position="74"/>
        <end position="117"/>
    </location>
</feature>
<sequence>LVQDLYRWNSLVMGNKQVLSDYLKLFEGTRQQVERLQGGPIDEEVGLNKMASVGYHELLHELIQLDRVQQLANAHRKTGHQANNPKFINTVDTNNNAFVDRPPSRPRGNKGPGKPRR</sequence>
<comment type="caution">
    <text evidence="2">The sequence shown here is derived from an EMBL/GenBank/DDBJ whole genome shotgun (WGS) entry which is preliminary data.</text>
</comment>
<protein>
    <submittedName>
        <fullName evidence="2">Uncharacterized protein</fullName>
    </submittedName>
</protein>
<feature type="non-terminal residue" evidence="2">
    <location>
        <position position="1"/>
    </location>
</feature>
<evidence type="ECO:0000313" key="2">
    <source>
        <dbReference type="EMBL" id="KAF4751016.1"/>
    </source>
</evidence>
<proteinExistence type="predicted"/>
<dbReference type="AlphaFoldDB" id="A0A7J6U2Q8"/>
<feature type="compositionally biased region" description="Polar residues" evidence="1">
    <location>
        <begin position="80"/>
        <end position="97"/>
    </location>
</feature>
<accession>A0A7J6U2Q8</accession>
<dbReference type="EMBL" id="JABANO010006900">
    <property type="protein sequence ID" value="KAF4751016.1"/>
    <property type="molecule type" value="Genomic_DNA"/>
</dbReference>
<evidence type="ECO:0000256" key="1">
    <source>
        <dbReference type="SAM" id="MobiDB-lite"/>
    </source>
</evidence>